<evidence type="ECO:0000313" key="2">
    <source>
        <dbReference type="Proteomes" id="UP000199288"/>
    </source>
</evidence>
<dbReference type="NCBIfam" id="TIGR02548">
    <property type="entry name" value="casB_cse2"/>
    <property type="match status" value="1"/>
</dbReference>
<organism evidence="1 2">
    <name type="scientific">Bowdeniella nasicola</name>
    <dbReference type="NCBI Taxonomy" id="208480"/>
    <lineage>
        <taxon>Bacteria</taxon>
        <taxon>Bacillati</taxon>
        <taxon>Actinomycetota</taxon>
        <taxon>Actinomycetes</taxon>
        <taxon>Actinomycetales</taxon>
        <taxon>Actinomycetaceae</taxon>
        <taxon>Bowdeniella</taxon>
    </lineage>
</organism>
<sequence length="204" mass="22672">MTVSDRAPTYSRRSQIRHLVAGRVLRLQEGYLSGGSSERGALAALRKGFALGPGQNPEVWELTSVPADADVPFDTPTWSERAVHDALTLYSWHQQSRNDPMHTQKRTLSRAVGELAYRKRDNEGQSKAVRRRFDAAVTATTERELVHHLRGLIGQLRSEGIAFDYGELASDLYQFQAPGGASTVRLKWARQFAGLPAGEKEKLS</sequence>
<dbReference type="InterPro" id="IPR038287">
    <property type="entry name" value="Cse2_sf"/>
</dbReference>
<dbReference type="Pfam" id="PF09485">
    <property type="entry name" value="CRISPR_Cse2"/>
    <property type="match status" value="1"/>
</dbReference>
<dbReference type="InterPro" id="IPR013382">
    <property type="entry name" value="CRISPR-assoc_prot_Cse2"/>
</dbReference>
<dbReference type="EMBL" id="FNQV01000013">
    <property type="protein sequence ID" value="SEA61272.1"/>
    <property type="molecule type" value="Genomic_DNA"/>
</dbReference>
<dbReference type="AlphaFoldDB" id="A0A1H4CMK3"/>
<protein>
    <submittedName>
        <fullName evidence="1">CRISPR system Cascade subunit CasB</fullName>
    </submittedName>
</protein>
<accession>A0A1H4CMK3</accession>
<proteinExistence type="predicted"/>
<gene>
    <name evidence="1" type="ORF">SAMN02910418_01984</name>
</gene>
<keyword evidence="2" id="KW-1185">Reference proteome</keyword>
<dbReference type="CDD" id="cd09731">
    <property type="entry name" value="Cse2_I-E"/>
    <property type="match status" value="1"/>
</dbReference>
<name>A0A1H4CMK3_9ACTO</name>
<dbReference type="Proteomes" id="UP000199288">
    <property type="component" value="Unassembled WGS sequence"/>
</dbReference>
<evidence type="ECO:0000313" key="1">
    <source>
        <dbReference type="EMBL" id="SEA61272.1"/>
    </source>
</evidence>
<dbReference type="Gene3D" id="1.10.520.40">
    <property type="entry name" value="CRISPR-associated protein Cse2"/>
    <property type="match status" value="1"/>
</dbReference>
<reference evidence="2" key="1">
    <citation type="submission" date="2016-10" db="EMBL/GenBank/DDBJ databases">
        <authorList>
            <person name="Varghese N."/>
            <person name="Submissions S."/>
        </authorList>
    </citation>
    <scope>NUCLEOTIDE SEQUENCE [LARGE SCALE GENOMIC DNA]</scope>
    <source>
        <strain evidence="2">KPR-1</strain>
    </source>
</reference>